<dbReference type="EMBL" id="JAVYJV010000009">
    <property type="protein sequence ID" value="KAK4363300.1"/>
    <property type="molecule type" value="Genomic_DNA"/>
</dbReference>
<name>A0AAE1S4E8_9SOLA</name>
<proteinExistence type="predicted"/>
<organism evidence="1 2">
    <name type="scientific">Anisodus tanguticus</name>
    <dbReference type="NCBI Taxonomy" id="243964"/>
    <lineage>
        <taxon>Eukaryota</taxon>
        <taxon>Viridiplantae</taxon>
        <taxon>Streptophyta</taxon>
        <taxon>Embryophyta</taxon>
        <taxon>Tracheophyta</taxon>
        <taxon>Spermatophyta</taxon>
        <taxon>Magnoliopsida</taxon>
        <taxon>eudicotyledons</taxon>
        <taxon>Gunneridae</taxon>
        <taxon>Pentapetalae</taxon>
        <taxon>asterids</taxon>
        <taxon>lamiids</taxon>
        <taxon>Solanales</taxon>
        <taxon>Solanaceae</taxon>
        <taxon>Solanoideae</taxon>
        <taxon>Hyoscyameae</taxon>
        <taxon>Anisodus</taxon>
    </lineage>
</organism>
<gene>
    <name evidence="1" type="ORF">RND71_018541</name>
</gene>
<dbReference type="AlphaFoldDB" id="A0AAE1S4E8"/>
<accession>A0AAE1S4E8</accession>
<sequence>MVGVPMSQSGEEKTLMSHLESIKQTQKSHAKMYTSYSWINEKCAKALKSSRLKITSFEVPCVDLGTAFALALLACTRAVRRSINQAAVNEFCD</sequence>
<dbReference type="Proteomes" id="UP001291623">
    <property type="component" value="Unassembled WGS sequence"/>
</dbReference>
<evidence type="ECO:0000313" key="2">
    <source>
        <dbReference type="Proteomes" id="UP001291623"/>
    </source>
</evidence>
<comment type="caution">
    <text evidence="1">The sequence shown here is derived from an EMBL/GenBank/DDBJ whole genome shotgun (WGS) entry which is preliminary data.</text>
</comment>
<reference evidence="1" key="1">
    <citation type="submission" date="2023-12" db="EMBL/GenBank/DDBJ databases">
        <title>Genome assembly of Anisodus tanguticus.</title>
        <authorList>
            <person name="Wang Y.-J."/>
        </authorList>
    </citation>
    <scope>NUCLEOTIDE SEQUENCE</scope>
    <source>
        <strain evidence="1">KB-2021</strain>
        <tissue evidence="1">Leaf</tissue>
    </source>
</reference>
<protein>
    <submittedName>
        <fullName evidence="1">Uncharacterized protein</fullName>
    </submittedName>
</protein>
<keyword evidence="2" id="KW-1185">Reference proteome</keyword>
<evidence type="ECO:0000313" key="1">
    <source>
        <dbReference type="EMBL" id="KAK4363300.1"/>
    </source>
</evidence>